<dbReference type="AlphaFoldDB" id="A0A2P2IJ09"/>
<protein>
    <submittedName>
        <fullName evidence="1">Uncharacterized protein</fullName>
    </submittedName>
</protein>
<name>A0A2P2IJ09_RHIMU</name>
<reference evidence="1" key="1">
    <citation type="submission" date="2018-02" db="EMBL/GenBank/DDBJ databases">
        <title>Rhizophora mucronata_Transcriptome.</title>
        <authorList>
            <person name="Meera S.P."/>
            <person name="Sreeshan A."/>
            <person name="Augustine A."/>
        </authorList>
    </citation>
    <scope>NUCLEOTIDE SEQUENCE</scope>
    <source>
        <tissue evidence="1">Leaf</tissue>
    </source>
</reference>
<dbReference type="EMBL" id="GGEC01000726">
    <property type="protein sequence ID" value="MBW81209.1"/>
    <property type="molecule type" value="Transcribed_RNA"/>
</dbReference>
<organism evidence="1">
    <name type="scientific">Rhizophora mucronata</name>
    <name type="common">Asiatic mangrove</name>
    <dbReference type="NCBI Taxonomy" id="61149"/>
    <lineage>
        <taxon>Eukaryota</taxon>
        <taxon>Viridiplantae</taxon>
        <taxon>Streptophyta</taxon>
        <taxon>Embryophyta</taxon>
        <taxon>Tracheophyta</taxon>
        <taxon>Spermatophyta</taxon>
        <taxon>Magnoliopsida</taxon>
        <taxon>eudicotyledons</taxon>
        <taxon>Gunneridae</taxon>
        <taxon>Pentapetalae</taxon>
        <taxon>rosids</taxon>
        <taxon>fabids</taxon>
        <taxon>Malpighiales</taxon>
        <taxon>Rhizophoraceae</taxon>
        <taxon>Rhizophora</taxon>
    </lineage>
</organism>
<evidence type="ECO:0000313" key="1">
    <source>
        <dbReference type="EMBL" id="MBW81209.1"/>
    </source>
</evidence>
<accession>A0A2P2IJ09</accession>
<proteinExistence type="predicted"/>
<sequence length="58" mass="6910">MLDMQHKVYITFPLSINCFCFYVLYKPACQISKHYSLLNHPMAHSFKANHQLFFKSIN</sequence>